<evidence type="ECO:0000259" key="1">
    <source>
        <dbReference type="Pfam" id="PF06439"/>
    </source>
</evidence>
<reference evidence="2" key="1">
    <citation type="submission" date="2022-01" db="EMBL/GenBank/DDBJ databases">
        <authorList>
            <person name="Wang Y."/>
        </authorList>
    </citation>
    <scope>NUCLEOTIDE SEQUENCE</scope>
    <source>
        <strain evidence="2">WB101</strain>
    </source>
</reference>
<organism evidence="2 3">
    <name type="scientific">Rhodohalobacter sulfatireducens</name>
    <dbReference type="NCBI Taxonomy" id="2911366"/>
    <lineage>
        <taxon>Bacteria</taxon>
        <taxon>Pseudomonadati</taxon>
        <taxon>Balneolota</taxon>
        <taxon>Balneolia</taxon>
        <taxon>Balneolales</taxon>
        <taxon>Balneolaceae</taxon>
        <taxon>Rhodohalobacter</taxon>
    </lineage>
</organism>
<feature type="domain" description="3-keto-alpha-glucoside-1,2-lyase/3-keto-2-hydroxy-glucal hydratase" evidence="1">
    <location>
        <begin position="43"/>
        <end position="275"/>
    </location>
</feature>
<keyword evidence="3" id="KW-1185">Reference proteome</keyword>
<dbReference type="InterPro" id="IPR006311">
    <property type="entry name" value="TAT_signal"/>
</dbReference>
<evidence type="ECO:0000313" key="2">
    <source>
        <dbReference type="EMBL" id="MCG2590148.1"/>
    </source>
</evidence>
<dbReference type="Gene3D" id="2.60.120.560">
    <property type="entry name" value="Exo-inulinase, domain 1"/>
    <property type="match status" value="1"/>
</dbReference>
<accession>A0ABS9KH30</accession>
<dbReference type="InterPro" id="IPR010496">
    <property type="entry name" value="AL/BT2_dom"/>
</dbReference>
<proteinExistence type="predicted"/>
<sequence>MKKEMNRRQFLHSSATFTTGLGLSSVISGLNQANKSYHSHEEGYVSLFDGESLDGWHKNGARWTVRDGMIISEQEPPGSGNGGILLTDKMYSDFELMIDVKPGWGCDSGVFLRSQPNGESYQVYVDYHSEPNNGGIVGFIYGQSTGGWRTEPFRYDGVFEGDELVDLEMRPFTPYEDYEENPLRYACTPEEWRSAWKLNDFNTLKIRCEGKYPIITTWINGTKICKFDAAGSKNPNFDKEQMYQTVGDEGHIALQVHGTDTWWGDEVLWKNIRVKEL</sequence>
<evidence type="ECO:0000313" key="3">
    <source>
        <dbReference type="Proteomes" id="UP001165366"/>
    </source>
</evidence>
<reference evidence="2" key="2">
    <citation type="submission" date="2024-05" db="EMBL/GenBank/DDBJ databases">
        <title>Rhodohalobacter halophilus gen. nov., sp. nov., a moderately halophilic member of the family Balneolaceae.</title>
        <authorList>
            <person name="Xia J."/>
        </authorList>
    </citation>
    <scope>NUCLEOTIDE SEQUENCE</scope>
    <source>
        <strain evidence="2">WB101</strain>
    </source>
</reference>
<protein>
    <submittedName>
        <fullName evidence="2">DUF1080 domain-containing protein</fullName>
    </submittedName>
</protein>
<comment type="caution">
    <text evidence="2">The sequence shown here is derived from an EMBL/GenBank/DDBJ whole genome shotgun (WGS) entry which is preliminary data.</text>
</comment>
<dbReference type="Proteomes" id="UP001165366">
    <property type="component" value="Unassembled WGS sequence"/>
</dbReference>
<dbReference type="PROSITE" id="PS51318">
    <property type="entry name" value="TAT"/>
    <property type="match status" value="1"/>
</dbReference>
<dbReference type="RefSeq" id="WP_237855505.1">
    <property type="nucleotide sequence ID" value="NZ_JAKLWS010000026.1"/>
</dbReference>
<gene>
    <name evidence="2" type="ORF">L6773_16345</name>
</gene>
<dbReference type="Pfam" id="PF06439">
    <property type="entry name" value="3keto-disac_hyd"/>
    <property type="match status" value="1"/>
</dbReference>
<dbReference type="EMBL" id="JAKLWS010000026">
    <property type="protein sequence ID" value="MCG2590148.1"/>
    <property type="molecule type" value="Genomic_DNA"/>
</dbReference>
<name>A0ABS9KH30_9BACT</name>